<comment type="caution">
    <text evidence="3">The sequence shown here is derived from an EMBL/GenBank/DDBJ whole genome shotgun (WGS) entry which is preliminary data.</text>
</comment>
<evidence type="ECO:0000259" key="2">
    <source>
        <dbReference type="PROSITE" id="PS50943"/>
    </source>
</evidence>
<gene>
    <name evidence="3" type="ORF">I3517_22320</name>
</gene>
<dbReference type="PROSITE" id="PS50943">
    <property type="entry name" value="HTH_CROC1"/>
    <property type="match status" value="1"/>
</dbReference>
<evidence type="ECO:0000313" key="4">
    <source>
        <dbReference type="Proteomes" id="UP000627573"/>
    </source>
</evidence>
<organism evidence="3 4">
    <name type="scientific">Rhodococcus erythropolis</name>
    <name type="common">Arthrobacter picolinophilus</name>
    <dbReference type="NCBI Taxonomy" id="1833"/>
    <lineage>
        <taxon>Bacteria</taxon>
        <taxon>Bacillati</taxon>
        <taxon>Actinomycetota</taxon>
        <taxon>Actinomycetes</taxon>
        <taxon>Mycobacteriales</taxon>
        <taxon>Nocardiaceae</taxon>
        <taxon>Rhodococcus</taxon>
        <taxon>Rhodococcus erythropolis group</taxon>
    </lineage>
</organism>
<dbReference type="EMBL" id="JAECSB010000075">
    <property type="protein sequence ID" value="MBH5145341.1"/>
    <property type="molecule type" value="Genomic_DNA"/>
</dbReference>
<dbReference type="Gene3D" id="1.10.260.40">
    <property type="entry name" value="lambda repressor-like DNA-binding domains"/>
    <property type="match status" value="1"/>
</dbReference>
<dbReference type="GO" id="GO:0003677">
    <property type="term" value="F:DNA binding"/>
    <property type="evidence" value="ECO:0007669"/>
    <property type="project" value="InterPro"/>
</dbReference>
<reference evidence="3 4" key="1">
    <citation type="submission" date="2020-12" db="EMBL/GenBank/DDBJ databases">
        <title>Draft genome sequence of furan degrading bacterial strain FUR100.</title>
        <authorList>
            <person name="Woiski C."/>
        </authorList>
    </citation>
    <scope>NUCLEOTIDE SEQUENCE [LARGE SCALE GENOMIC DNA]</scope>
    <source>
        <strain evidence="3 4">FUR100</strain>
    </source>
</reference>
<comment type="similarity">
    <text evidence="1">Belongs to the short-chain fatty acyl-CoA assimilation regulator (ScfR) family.</text>
</comment>
<keyword evidence="4" id="KW-1185">Reference proteome</keyword>
<evidence type="ECO:0000313" key="3">
    <source>
        <dbReference type="EMBL" id="MBH5145341.1"/>
    </source>
</evidence>
<sequence length="324" mass="36127">MNRLKSYREIERITQSDMSELLGLSTAMISAIESGRRTFTGSLESIGYGDERLRLPDMSEPLHRTKAATSVSSKKRAKELIRLAGEVFGELQQVTPQAPKSNLQRLSSPVSAETVEEVAAEVRSLLDREESGPIQNLTDAAERAGICLIPIFGLDGVDGLSSWVEGVPVIGLNPAVPGDRLRFSLAHEIGHLAMHTSRHDHVEIEANRFAGAVLFPRADFDAAMIDKPNMRHFVSLKSAWGVSVAALIYRAHELEYIDDSRYRSLQIQMSKWRRNEPGAFKPMHGTLLNWLINNYGGTTAVSERFGFKRSHLAELQDWRHLRAA</sequence>
<dbReference type="Gene3D" id="1.10.10.2910">
    <property type="match status" value="1"/>
</dbReference>
<feature type="domain" description="HTH cro/C1-type" evidence="2">
    <location>
        <begin position="4"/>
        <end position="37"/>
    </location>
</feature>
<dbReference type="CDD" id="cd00093">
    <property type="entry name" value="HTH_XRE"/>
    <property type="match status" value="1"/>
</dbReference>
<dbReference type="AlphaFoldDB" id="A0A8I0ZTG9"/>
<dbReference type="InterPro" id="IPR010359">
    <property type="entry name" value="IrrE_HExxH"/>
</dbReference>
<accession>A0A8I0ZTG9</accession>
<evidence type="ECO:0000256" key="1">
    <source>
        <dbReference type="ARBA" id="ARBA00007227"/>
    </source>
</evidence>
<dbReference type="PANTHER" id="PTHR43236">
    <property type="entry name" value="ANTITOXIN HIGA1"/>
    <property type="match status" value="1"/>
</dbReference>
<dbReference type="PANTHER" id="PTHR43236:SF1">
    <property type="entry name" value="BLL7220 PROTEIN"/>
    <property type="match status" value="1"/>
</dbReference>
<dbReference type="Pfam" id="PF06114">
    <property type="entry name" value="Peptidase_M78"/>
    <property type="match status" value="1"/>
</dbReference>
<dbReference type="RefSeq" id="WP_197941621.1">
    <property type="nucleotide sequence ID" value="NZ_JAECSB010000075.1"/>
</dbReference>
<dbReference type="InterPro" id="IPR052345">
    <property type="entry name" value="Rad_response_metalloprotease"/>
</dbReference>
<dbReference type="Proteomes" id="UP000627573">
    <property type="component" value="Unassembled WGS sequence"/>
</dbReference>
<name>A0A8I0ZTG9_RHOER</name>
<dbReference type="SUPFAM" id="SSF47413">
    <property type="entry name" value="lambda repressor-like DNA-binding domains"/>
    <property type="match status" value="1"/>
</dbReference>
<dbReference type="InterPro" id="IPR001387">
    <property type="entry name" value="Cro/C1-type_HTH"/>
</dbReference>
<protein>
    <submittedName>
        <fullName evidence="3">ImmA/IrrE family metallo-endopeptidase</fullName>
    </submittedName>
</protein>
<dbReference type="InterPro" id="IPR010982">
    <property type="entry name" value="Lambda_DNA-bd_dom_sf"/>
</dbReference>
<proteinExistence type="inferred from homology"/>
<dbReference type="Pfam" id="PF01381">
    <property type="entry name" value="HTH_3"/>
    <property type="match status" value="1"/>
</dbReference>